<evidence type="ECO:0000256" key="1">
    <source>
        <dbReference type="ARBA" id="ARBA00022679"/>
    </source>
</evidence>
<organism evidence="7 8">
    <name type="scientific">Streptomyces hiroshimensis</name>
    <dbReference type="NCBI Taxonomy" id="66424"/>
    <lineage>
        <taxon>Bacteria</taxon>
        <taxon>Bacillati</taxon>
        <taxon>Actinomycetota</taxon>
        <taxon>Actinomycetes</taxon>
        <taxon>Kitasatosporales</taxon>
        <taxon>Streptomycetaceae</taxon>
        <taxon>Streptomyces</taxon>
    </lineage>
</organism>
<dbReference type="Gene3D" id="1.20.5.1930">
    <property type="match status" value="1"/>
</dbReference>
<reference evidence="8" key="1">
    <citation type="journal article" date="2019" name="Int. J. Syst. Evol. Microbiol.">
        <title>The Global Catalogue of Microorganisms (GCM) 10K type strain sequencing project: providing services to taxonomists for standard genome sequencing and annotation.</title>
        <authorList>
            <consortium name="The Broad Institute Genomics Platform"/>
            <consortium name="The Broad Institute Genome Sequencing Center for Infectious Disease"/>
            <person name="Wu L."/>
            <person name="Ma J."/>
        </authorList>
    </citation>
    <scope>NUCLEOTIDE SEQUENCE [LARGE SCALE GENOMIC DNA]</scope>
    <source>
        <strain evidence="8">JCM 4586</strain>
    </source>
</reference>
<comment type="caution">
    <text evidence="7">The sequence shown here is derived from an EMBL/GenBank/DDBJ whole genome shotgun (WGS) entry which is preliminary data.</text>
</comment>
<evidence type="ECO:0000256" key="4">
    <source>
        <dbReference type="SAM" id="MobiDB-lite"/>
    </source>
</evidence>
<keyword evidence="8" id="KW-1185">Reference proteome</keyword>
<dbReference type="PANTHER" id="PTHR24421">
    <property type="entry name" value="NITRATE/NITRITE SENSOR PROTEIN NARX-RELATED"/>
    <property type="match status" value="1"/>
</dbReference>
<sequence length="395" mass="41551">MNATGQHGPSPDATAAPGDGRIESVLGRGRGLPAPRRARLILIVALLCYLSITVINLLSTSPSPVALAAGLTCLPAIFALQLWHSNPGAQRAPAHRKALTLGLQAVLTYLPLLAFHSRWGSMAGFLAGSLLLQLPARPGWLLYGLVGLSMLVPPLLDGETLLAIVYLAQSTLLTGLVVYGLARLTELVRVLHDTRHELSRVAVTKERLRFARDLHDLLGFSLSAITLKSELILRLIPHHPAGAVTEVGDVLAIARQSLADVRTVASGLRTMSLAQEVTSARAVLAAADVEVRGEVALDGVGARTETVLAAVLREAVTNLLRHTKATYCDISAVCTNGRVRLTVVNDGVDPEHRDPSPDSGSGLGNLATRLASVNGTLTAGSSTEGIFRLCAEAPA</sequence>
<dbReference type="Gene3D" id="3.30.565.10">
    <property type="entry name" value="Histidine kinase-like ATPase, C-terminal domain"/>
    <property type="match status" value="1"/>
</dbReference>
<feature type="transmembrane region" description="Helical" evidence="5">
    <location>
        <begin position="40"/>
        <end position="59"/>
    </location>
</feature>
<feature type="transmembrane region" description="Helical" evidence="5">
    <location>
        <begin position="98"/>
        <end position="119"/>
    </location>
</feature>
<feature type="transmembrane region" description="Helical" evidence="5">
    <location>
        <begin position="65"/>
        <end position="86"/>
    </location>
</feature>
<evidence type="ECO:0000313" key="7">
    <source>
        <dbReference type="EMBL" id="GGX96632.1"/>
    </source>
</evidence>
<accession>A0ABQ2YVF0</accession>
<keyword evidence="5" id="KW-0812">Transmembrane</keyword>
<dbReference type="EMBL" id="BMUT01000011">
    <property type="protein sequence ID" value="GGX96632.1"/>
    <property type="molecule type" value="Genomic_DNA"/>
</dbReference>
<feature type="region of interest" description="Disordered" evidence="4">
    <location>
        <begin position="346"/>
        <end position="365"/>
    </location>
</feature>
<evidence type="ECO:0000256" key="5">
    <source>
        <dbReference type="SAM" id="Phobius"/>
    </source>
</evidence>
<keyword evidence="2" id="KW-0418">Kinase</keyword>
<gene>
    <name evidence="7" type="ORF">GCM10010324_48280</name>
</gene>
<protein>
    <recommendedName>
        <fullName evidence="6">Signal transduction histidine kinase subgroup 3 dimerisation and phosphoacceptor domain-containing protein</fullName>
    </recommendedName>
</protein>
<dbReference type="RefSeq" id="WP_229899715.1">
    <property type="nucleotide sequence ID" value="NZ_BMUT01000011.1"/>
</dbReference>
<keyword evidence="5" id="KW-1133">Transmembrane helix</keyword>
<dbReference type="Proteomes" id="UP000659223">
    <property type="component" value="Unassembled WGS sequence"/>
</dbReference>
<feature type="transmembrane region" description="Helical" evidence="5">
    <location>
        <begin position="163"/>
        <end position="182"/>
    </location>
</feature>
<dbReference type="SUPFAM" id="SSF55874">
    <property type="entry name" value="ATPase domain of HSP90 chaperone/DNA topoisomerase II/histidine kinase"/>
    <property type="match status" value="1"/>
</dbReference>
<dbReference type="InterPro" id="IPR036890">
    <property type="entry name" value="HATPase_C_sf"/>
</dbReference>
<feature type="domain" description="Signal transduction histidine kinase subgroup 3 dimerisation and phosphoacceptor" evidence="6">
    <location>
        <begin position="206"/>
        <end position="272"/>
    </location>
</feature>
<dbReference type="InterPro" id="IPR050482">
    <property type="entry name" value="Sensor_HK_TwoCompSys"/>
</dbReference>
<dbReference type="CDD" id="cd16917">
    <property type="entry name" value="HATPase_UhpB-NarQ-NarX-like"/>
    <property type="match status" value="1"/>
</dbReference>
<proteinExistence type="predicted"/>
<dbReference type="PANTHER" id="PTHR24421:SF63">
    <property type="entry name" value="SENSOR HISTIDINE KINASE DESK"/>
    <property type="match status" value="1"/>
</dbReference>
<evidence type="ECO:0000256" key="3">
    <source>
        <dbReference type="ARBA" id="ARBA00023012"/>
    </source>
</evidence>
<keyword evidence="1" id="KW-0808">Transferase</keyword>
<name>A0ABQ2YVF0_9ACTN</name>
<feature type="region of interest" description="Disordered" evidence="4">
    <location>
        <begin position="1"/>
        <end position="20"/>
    </location>
</feature>
<evidence type="ECO:0000256" key="2">
    <source>
        <dbReference type="ARBA" id="ARBA00022777"/>
    </source>
</evidence>
<dbReference type="InterPro" id="IPR011712">
    <property type="entry name" value="Sig_transdc_His_kin_sub3_dim/P"/>
</dbReference>
<keyword evidence="5" id="KW-0472">Membrane</keyword>
<evidence type="ECO:0000313" key="8">
    <source>
        <dbReference type="Proteomes" id="UP000659223"/>
    </source>
</evidence>
<keyword evidence="3" id="KW-0902">Two-component regulatory system</keyword>
<evidence type="ECO:0000259" key="6">
    <source>
        <dbReference type="Pfam" id="PF07730"/>
    </source>
</evidence>
<dbReference type="Pfam" id="PF07730">
    <property type="entry name" value="HisKA_3"/>
    <property type="match status" value="1"/>
</dbReference>